<dbReference type="EMBL" id="JAOQJL010000029">
    <property type="protein sequence ID" value="MCU6766383.1"/>
    <property type="molecule type" value="Genomic_DNA"/>
</dbReference>
<gene>
    <name evidence="4" type="ORF">OCV61_13345</name>
</gene>
<dbReference type="Proteomes" id="UP001652409">
    <property type="component" value="Unassembled WGS sequence"/>
</dbReference>
<keyword evidence="2" id="KW-0812">Transmembrane</keyword>
<sequence length="183" mass="20208">MKNQNFYMRVLCLVVIIGAVLFYNSRTQEKEYQTQNEELIKRIDALEKQQQEILTALQENFDAQEKAKAESEKQKTETTKSEENADSTDTADQVYKDGTYTGDGQGFGGNIQVQITIADDTLTDIQVVSAEKEDSAYLSQGKAVIDRILEAQSTDVDTVSGATFSSTGILMAVEDALGKAENQ</sequence>
<accession>A0ABT2TVW7</accession>
<reference evidence="4 5" key="1">
    <citation type="journal article" date="2021" name="ISME Commun">
        <title>Automated analysis of genomic sequences facilitates high-throughput and comprehensive description of bacteria.</title>
        <authorList>
            <person name="Hitch T.C.A."/>
        </authorList>
    </citation>
    <scope>NUCLEOTIDE SEQUENCE [LARGE SCALE GENOMIC DNA]</scope>
    <source>
        <strain evidence="4 5">Sanger_23</strain>
    </source>
</reference>
<protein>
    <submittedName>
        <fullName evidence="4">FMN-binding protein</fullName>
    </submittedName>
</protein>
<evidence type="ECO:0000259" key="3">
    <source>
        <dbReference type="SMART" id="SM00900"/>
    </source>
</evidence>
<keyword evidence="5" id="KW-1185">Reference proteome</keyword>
<organism evidence="4 5">
    <name type="scientific">Blautia ammoniilytica</name>
    <dbReference type="NCBI Taxonomy" id="2981782"/>
    <lineage>
        <taxon>Bacteria</taxon>
        <taxon>Bacillati</taxon>
        <taxon>Bacillota</taxon>
        <taxon>Clostridia</taxon>
        <taxon>Lachnospirales</taxon>
        <taxon>Lachnospiraceae</taxon>
        <taxon>Blautia</taxon>
    </lineage>
</organism>
<dbReference type="SMART" id="SM00900">
    <property type="entry name" value="FMN_bind"/>
    <property type="match status" value="1"/>
</dbReference>
<keyword evidence="2" id="KW-0472">Membrane</keyword>
<feature type="transmembrane region" description="Helical" evidence="2">
    <location>
        <begin position="6"/>
        <end position="23"/>
    </location>
</feature>
<feature type="domain" description="FMN-binding" evidence="3">
    <location>
        <begin position="106"/>
        <end position="180"/>
    </location>
</feature>
<name>A0ABT2TVW7_9FIRM</name>
<proteinExistence type="predicted"/>
<keyword evidence="2" id="KW-1133">Transmembrane helix</keyword>
<evidence type="ECO:0000256" key="2">
    <source>
        <dbReference type="SAM" id="Phobius"/>
    </source>
</evidence>
<comment type="caution">
    <text evidence="4">The sequence shown here is derived from an EMBL/GenBank/DDBJ whole genome shotgun (WGS) entry which is preliminary data.</text>
</comment>
<dbReference type="Pfam" id="PF04205">
    <property type="entry name" value="FMN_bind"/>
    <property type="match status" value="1"/>
</dbReference>
<feature type="compositionally biased region" description="Basic and acidic residues" evidence="1">
    <location>
        <begin position="64"/>
        <end position="83"/>
    </location>
</feature>
<evidence type="ECO:0000313" key="4">
    <source>
        <dbReference type="EMBL" id="MCU6766383.1"/>
    </source>
</evidence>
<feature type="region of interest" description="Disordered" evidence="1">
    <location>
        <begin position="64"/>
        <end position="97"/>
    </location>
</feature>
<evidence type="ECO:0000313" key="5">
    <source>
        <dbReference type="Proteomes" id="UP001652409"/>
    </source>
</evidence>
<dbReference type="Gene3D" id="3.90.1010.20">
    <property type="match status" value="1"/>
</dbReference>
<dbReference type="RefSeq" id="WP_158422206.1">
    <property type="nucleotide sequence ID" value="NZ_JAOQJL010000029.1"/>
</dbReference>
<dbReference type="InterPro" id="IPR007329">
    <property type="entry name" value="FMN-bd"/>
</dbReference>
<evidence type="ECO:0000256" key="1">
    <source>
        <dbReference type="SAM" id="MobiDB-lite"/>
    </source>
</evidence>